<feature type="non-terminal residue" evidence="4">
    <location>
        <position position="1"/>
    </location>
</feature>
<evidence type="ECO:0000256" key="2">
    <source>
        <dbReference type="ARBA" id="ARBA00022857"/>
    </source>
</evidence>
<dbReference type="PANTHER" id="PTHR42748">
    <property type="entry name" value="NITROGEN METABOLITE REPRESSION PROTEIN NMRA FAMILY MEMBER"/>
    <property type="match status" value="1"/>
</dbReference>
<dbReference type="Gene3D" id="3.90.25.10">
    <property type="entry name" value="UDP-galactose 4-epimerase, domain 1"/>
    <property type="match status" value="1"/>
</dbReference>
<comment type="similarity">
    <text evidence="1">Belongs to the NmrA-type oxidoreductase family.</text>
</comment>
<protein>
    <submittedName>
        <fullName evidence="4">NAD(P)-binding protein</fullName>
    </submittedName>
</protein>
<evidence type="ECO:0000256" key="1">
    <source>
        <dbReference type="ARBA" id="ARBA00006328"/>
    </source>
</evidence>
<keyword evidence="5" id="KW-1185">Reference proteome</keyword>
<dbReference type="GeneID" id="98143580"/>
<dbReference type="InterPro" id="IPR051164">
    <property type="entry name" value="NmrA-like_oxidored"/>
</dbReference>
<dbReference type="Gene3D" id="3.40.50.720">
    <property type="entry name" value="NAD(P)-binding Rossmann-like Domain"/>
    <property type="match status" value="1"/>
</dbReference>
<dbReference type="Proteomes" id="UP001610432">
    <property type="component" value="Unassembled WGS sequence"/>
</dbReference>
<dbReference type="Pfam" id="PF05368">
    <property type="entry name" value="NmrA"/>
    <property type="match status" value="1"/>
</dbReference>
<comment type="caution">
    <text evidence="4">The sequence shown here is derived from an EMBL/GenBank/DDBJ whole genome shotgun (WGS) entry which is preliminary data.</text>
</comment>
<proteinExistence type="inferred from homology"/>
<accession>A0ABR4LZD7</accession>
<gene>
    <name evidence="4" type="ORF">BJX67DRAFT_347240</name>
</gene>
<dbReference type="PANTHER" id="PTHR42748:SF14">
    <property type="entry name" value="SNOAL-LIKE DOMAIN-CONTAINING PROTEIN"/>
    <property type="match status" value="1"/>
</dbReference>
<dbReference type="EMBL" id="JBFXLQ010000008">
    <property type="protein sequence ID" value="KAL2869884.1"/>
    <property type="molecule type" value="Genomic_DNA"/>
</dbReference>
<feature type="domain" description="NmrA-like" evidence="3">
    <location>
        <begin position="15"/>
        <end position="271"/>
    </location>
</feature>
<organism evidence="4 5">
    <name type="scientific">Aspergillus lucknowensis</name>
    <dbReference type="NCBI Taxonomy" id="176173"/>
    <lineage>
        <taxon>Eukaryota</taxon>
        <taxon>Fungi</taxon>
        <taxon>Dikarya</taxon>
        <taxon>Ascomycota</taxon>
        <taxon>Pezizomycotina</taxon>
        <taxon>Eurotiomycetes</taxon>
        <taxon>Eurotiomycetidae</taxon>
        <taxon>Eurotiales</taxon>
        <taxon>Aspergillaceae</taxon>
        <taxon>Aspergillus</taxon>
        <taxon>Aspergillus subgen. Nidulantes</taxon>
    </lineage>
</organism>
<name>A0ABR4LZD7_9EURO</name>
<evidence type="ECO:0000313" key="5">
    <source>
        <dbReference type="Proteomes" id="UP001610432"/>
    </source>
</evidence>
<dbReference type="InterPro" id="IPR008030">
    <property type="entry name" value="NmrA-like"/>
</dbReference>
<dbReference type="InterPro" id="IPR036291">
    <property type="entry name" value="NAD(P)-bd_dom_sf"/>
</dbReference>
<reference evidence="4 5" key="1">
    <citation type="submission" date="2024-07" db="EMBL/GenBank/DDBJ databases">
        <title>Section-level genome sequencing and comparative genomics of Aspergillus sections Usti and Cavernicolus.</title>
        <authorList>
            <consortium name="Lawrence Berkeley National Laboratory"/>
            <person name="Nybo J.L."/>
            <person name="Vesth T.C."/>
            <person name="Theobald S."/>
            <person name="Frisvad J.C."/>
            <person name="Larsen T.O."/>
            <person name="Kjaerboelling I."/>
            <person name="Rothschild-Mancinelli K."/>
            <person name="Lyhne E.K."/>
            <person name="Kogle M.E."/>
            <person name="Barry K."/>
            <person name="Clum A."/>
            <person name="Na H."/>
            <person name="Ledsgaard L."/>
            <person name="Lin J."/>
            <person name="Lipzen A."/>
            <person name="Kuo A."/>
            <person name="Riley R."/>
            <person name="Mondo S."/>
            <person name="Labutti K."/>
            <person name="Haridas S."/>
            <person name="Pangalinan J."/>
            <person name="Salamov A.A."/>
            <person name="Simmons B.A."/>
            <person name="Magnuson J.K."/>
            <person name="Chen J."/>
            <person name="Drula E."/>
            <person name="Henrissat B."/>
            <person name="Wiebenga A."/>
            <person name="Lubbers R.J."/>
            <person name="Gomes A.C."/>
            <person name="Macurrencykelacurrency M.R."/>
            <person name="Stajich J."/>
            <person name="Grigoriev I.V."/>
            <person name="Mortensen U.H."/>
            <person name="De Vries R.P."/>
            <person name="Baker S.E."/>
            <person name="Andersen M.R."/>
        </authorList>
    </citation>
    <scope>NUCLEOTIDE SEQUENCE [LARGE SCALE GENOMIC DNA]</scope>
    <source>
        <strain evidence="4 5">CBS 449.75</strain>
    </source>
</reference>
<dbReference type="SUPFAM" id="SSF51735">
    <property type="entry name" value="NAD(P)-binding Rossmann-fold domains"/>
    <property type="match status" value="1"/>
</dbReference>
<sequence>MFILSNGTMATADKFKVLVIGGTGAQGLPVVRGLVNDKKYTCRILTRNPKSARAQSLLALGNVELFEGSFVNEADLCKAYEGCDRAFVNIDGFNVGEKGEMYWAIRTFELALENGGIRFFVYGNLDYGYKKSGYSPEFRTGHYDGKGRIGEWILSQSKSTHMGAALFTTGPYLEMAISERTPMAPVLEKDEKSGEDVLTWRVPLTDEGAVPHVALDDCGPYVRWLFDNPSRANGLNLEVAVEHVHYHDLARAFTKVTGKPARFIDVDFDTYWATGPMAYNQARPAAYSVPRDDLGVMTVRENFTGFWTLWRNSGGNRGVIRRNYQLLDEIHPNRIKSAEEWFRREDEKGRNDGRGSLWDRVQNGNRRYILKNHEDFLLPKQQANI</sequence>
<keyword evidence="2" id="KW-0521">NADP</keyword>
<dbReference type="RefSeq" id="XP_070888863.1">
    <property type="nucleotide sequence ID" value="XM_071028508.1"/>
</dbReference>
<evidence type="ECO:0000313" key="4">
    <source>
        <dbReference type="EMBL" id="KAL2869884.1"/>
    </source>
</evidence>
<evidence type="ECO:0000259" key="3">
    <source>
        <dbReference type="Pfam" id="PF05368"/>
    </source>
</evidence>